<dbReference type="Gene3D" id="2.40.240.10">
    <property type="entry name" value="Ribosomal Protein L25, Chain P"/>
    <property type="match status" value="1"/>
</dbReference>
<comment type="function">
    <text evidence="5">This is one of the proteins that binds to the 5S RNA in the ribosome where it forms part of the central protuberance.</text>
</comment>
<dbReference type="PANTHER" id="PTHR33284">
    <property type="entry name" value="RIBOSOMAL PROTEIN L25/GLN-TRNA SYNTHETASE, ANTI-CODON-BINDING DOMAIN-CONTAINING PROTEIN"/>
    <property type="match status" value="1"/>
</dbReference>
<dbReference type="GO" id="GO:0022625">
    <property type="term" value="C:cytosolic large ribosomal subunit"/>
    <property type="evidence" value="ECO:0007669"/>
    <property type="project" value="TreeGrafter"/>
</dbReference>
<evidence type="ECO:0000259" key="7">
    <source>
        <dbReference type="Pfam" id="PF14693"/>
    </source>
</evidence>
<dbReference type="EMBL" id="JNHM01000014">
    <property type="protein sequence ID" value="KDS55164.1"/>
    <property type="molecule type" value="Genomic_DNA"/>
</dbReference>
<dbReference type="NCBIfam" id="NF004132">
    <property type="entry name" value="PRK05618.2-2"/>
    <property type="match status" value="1"/>
</dbReference>
<dbReference type="PATRIC" id="fig|1339352.3.peg.1324"/>
<dbReference type="GO" id="GO:0008097">
    <property type="term" value="F:5S rRNA binding"/>
    <property type="evidence" value="ECO:0007669"/>
    <property type="project" value="InterPro"/>
</dbReference>
<keyword evidence="1 5" id="KW-0699">rRNA-binding</keyword>
<dbReference type="InterPro" id="IPR001021">
    <property type="entry name" value="Ribosomal_bL25_long"/>
</dbReference>
<dbReference type="NCBIfam" id="TIGR00731">
    <property type="entry name" value="bL25_bact_ctc"/>
    <property type="match status" value="1"/>
</dbReference>
<evidence type="ECO:0000259" key="6">
    <source>
        <dbReference type="Pfam" id="PF01386"/>
    </source>
</evidence>
<evidence type="ECO:0000256" key="4">
    <source>
        <dbReference type="ARBA" id="ARBA00023274"/>
    </source>
</evidence>
<dbReference type="RefSeq" id="WP_005841626.1">
    <property type="nucleotide sequence ID" value="NZ_JNHM01000014.1"/>
</dbReference>
<reference evidence="8 9" key="1">
    <citation type="submission" date="2014-04" db="EMBL/GenBank/DDBJ databases">
        <authorList>
            <person name="Sears C."/>
            <person name="Carroll K."/>
            <person name="Sack B.R."/>
            <person name="Qadri F."/>
            <person name="Myers L.L."/>
            <person name="Chung G.-T."/>
            <person name="Escheverria P."/>
            <person name="Fraser C.M."/>
            <person name="Sadzewicz L."/>
            <person name="Shefchek K.A."/>
            <person name="Tallon L."/>
            <person name="Das S.P."/>
            <person name="Daugherty S."/>
            <person name="Mongodin E.F."/>
        </authorList>
    </citation>
    <scope>NUCLEOTIDE SEQUENCE [LARGE SCALE GENOMIC DNA]</scope>
    <source>
        <strain evidence="8 9">3975 RP4</strain>
    </source>
</reference>
<dbReference type="GO" id="GO:0003735">
    <property type="term" value="F:structural constituent of ribosome"/>
    <property type="evidence" value="ECO:0007669"/>
    <property type="project" value="InterPro"/>
</dbReference>
<sequence length="198" mass="21428">MKSIEIKGTVRTDVGKKATHELRKNNGVPCVLYGVQKDENGLPVATHFSVPTEGLRNLVYTPHIYVVDLNIDGKIVNAILKDIQFHPVTDAILHVDFYQIDEAKPIVMEVPVQLEGLAEGVRAGGKLALQLRKLKVKALYNVIPERLVVDVTSLGLGKTVKVGELSYEGLELINAKEAVVCAVKLTRAARGAAATAGK</sequence>
<feature type="domain" description="Large ribosomal subunit protein bL25 L25" evidence="6">
    <location>
        <begin position="6"/>
        <end position="97"/>
    </location>
</feature>
<accession>A0A069SMC3</accession>
<dbReference type="InterPro" id="IPR029751">
    <property type="entry name" value="Ribosomal_L25_dom"/>
</dbReference>
<evidence type="ECO:0000256" key="5">
    <source>
        <dbReference type="HAMAP-Rule" id="MF_01334"/>
    </source>
</evidence>
<dbReference type="GeneID" id="5304782"/>
<dbReference type="InterPro" id="IPR020057">
    <property type="entry name" value="Ribosomal_bL25_b-dom"/>
</dbReference>
<name>A0A069SMC3_PHOVU</name>
<keyword evidence="2 5" id="KW-0694">RNA-binding</keyword>
<dbReference type="Proteomes" id="UP000027661">
    <property type="component" value="Unassembled WGS sequence"/>
</dbReference>
<evidence type="ECO:0000256" key="2">
    <source>
        <dbReference type="ARBA" id="ARBA00022884"/>
    </source>
</evidence>
<dbReference type="SUPFAM" id="SSF50715">
    <property type="entry name" value="Ribosomal protein L25-like"/>
    <property type="match status" value="1"/>
</dbReference>
<comment type="subunit">
    <text evidence="5">Part of the 50S ribosomal subunit; part of the 5S rRNA/L5/L18/L25 subcomplex. Contacts the 5S rRNA. Binds to the 5S rRNA independently of L5 and L18.</text>
</comment>
<comment type="similarity">
    <text evidence="5">Belongs to the bacterial ribosomal protein bL25 family. CTC subfamily.</text>
</comment>
<proteinExistence type="inferred from homology"/>
<dbReference type="PANTHER" id="PTHR33284:SF1">
    <property type="entry name" value="RIBOSOMAL PROTEIN L25_GLN-TRNA SYNTHETASE, ANTI-CODON-BINDING DOMAIN-CONTAINING PROTEIN"/>
    <property type="match status" value="1"/>
</dbReference>
<dbReference type="SMR" id="A0A069SMC3"/>
<dbReference type="InterPro" id="IPR020056">
    <property type="entry name" value="Rbsml_bL25/Gln-tRNA_synth_N"/>
</dbReference>
<dbReference type="GO" id="GO:0006412">
    <property type="term" value="P:translation"/>
    <property type="evidence" value="ECO:0007669"/>
    <property type="project" value="UniProtKB-UniRule"/>
</dbReference>
<dbReference type="AlphaFoldDB" id="A0A069SMC3"/>
<comment type="caution">
    <text evidence="8">The sequence shown here is derived from an EMBL/GenBank/DDBJ whole genome shotgun (WGS) entry which is preliminary data.</text>
</comment>
<gene>
    <name evidence="5" type="primary">rplY</name>
    <name evidence="5" type="synonym">ctc</name>
    <name evidence="8" type="ORF">M099_1367</name>
</gene>
<keyword evidence="3 5" id="KW-0689">Ribosomal protein</keyword>
<dbReference type="Gene3D" id="2.170.120.20">
    <property type="entry name" value="Ribosomal protein L25, beta domain"/>
    <property type="match status" value="1"/>
</dbReference>
<dbReference type="InterPro" id="IPR037121">
    <property type="entry name" value="Ribosomal_bL25_C"/>
</dbReference>
<evidence type="ECO:0000256" key="1">
    <source>
        <dbReference type="ARBA" id="ARBA00022730"/>
    </source>
</evidence>
<dbReference type="InterPro" id="IPR011035">
    <property type="entry name" value="Ribosomal_bL25/Gln-tRNA_synth"/>
</dbReference>
<organism evidence="8 9">
    <name type="scientific">Phocaeicola vulgatus str. 3975 RP4</name>
    <dbReference type="NCBI Taxonomy" id="1339352"/>
    <lineage>
        <taxon>Bacteria</taxon>
        <taxon>Pseudomonadati</taxon>
        <taxon>Bacteroidota</taxon>
        <taxon>Bacteroidia</taxon>
        <taxon>Bacteroidales</taxon>
        <taxon>Bacteroidaceae</taxon>
        <taxon>Phocaeicola</taxon>
    </lineage>
</organism>
<dbReference type="Pfam" id="PF14693">
    <property type="entry name" value="Ribosomal_TL5_C"/>
    <property type="match status" value="1"/>
</dbReference>
<dbReference type="CDD" id="cd00495">
    <property type="entry name" value="Ribosomal_L25_TL5_CTC"/>
    <property type="match status" value="1"/>
</dbReference>
<evidence type="ECO:0000313" key="9">
    <source>
        <dbReference type="Proteomes" id="UP000027661"/>
    </source>
</evidence>
<keyword evidence="4 5" id="KW-0687">Ribonucleoprotein</keyword>
<dbReference type="InterPro" id="IPR020930">
    <property type="entry name" value="Ribosomal_uL5_bac-type"/>
</dbReference>
<protein>
    <recommendedName>
        <fullName evidence="5">Large ribosomal subunit protein bL25</fullName>
    </recommendedName>
    <alternativeName>
        <fullName evidence="5">General stress protein CTC</fullName>
    </alternativeName>
</protein>
<evidence type="ECO:0000256" key="3">
    <source>
        <dbReference type="ARBA" id="ARBA00022980"/>
    </source>
</evidence>
<dbReference type="Pfam" id="PF01386">
    <property type="entry name" value="Ribosomal_L25p"/>
    <property type="match status" value="1"/>
</dbReference>
<dbReference type="HAMAP" id="MF_01334">
    <property type="entry name" value="Ribosomal_bL25_CTC"/>
    <property type="match status" value="1"/>
</dbReference>
<evidence type="ECO:0000313" key="8">
    <source>
        <dbReference type="EMBL" id="KDS55164.1"/>
    </source>
</evidence>
<feature type="domain" description="Large ribosomal subunit protein bL25 beta" evidence="7">
    <location>
        <begin position="106"/>
        <end position="185"/>
    </location>
</feature>